<evidence type="ECO:0000256" key="4">
    <source>
        <dbReference type="ARBA" id="ARBA00022475"/>
    </source>
</evidence>
<dbReference type="Gene3D" id="1.10.3470.10">
    <property type="entry name" value="ABC transporter involved in vitamin B12 uptake, BtuC"/>
    <property type="match status" value="1"/>
</dbReference>
<evidence type="ECO:0000256" key="6">
    <source>
        <dbReference type="ARBA" id="ARBA00022989"/>
    </source>
</evidence>
<dbReference type="RefSeq" id="WP_374065801.1">
    <property type="nucleotide sequence ID" value="NZ_CP154825.1"/>
</dbReference>
<feature type="transmembrane region" description="Helical" evidence="8">
    <location>
        <begin position="247"/>
        <end position="280"/>
    </location>
</feature>
<evidence type="ECO:0000256" key="2">
    <source>
        <dbReference type="ARBA" id="ARBA00007935"/>
    </source>
</evidence>
<feature type="transmembrane region" description="Helical" evidence="8">
    <location>
        <begin position="163"/>
        <end position="184"/>
    </location>
</feature>
<dbReference type="GO" id="GO:0033214">
    <property type="term" value="P:siderophore-iron import into cell"/>
    <property type="evidence" value="ECO:0007669"/>
    <property type="project" value="TreeGrafter"/>
</dbReference>
<evidence type="ECO:0000256" key="5">
    <source>
        <dbReference type="ARBA" id="ARBA00022692"/>
    </source>
</evidence>
<comment type="caution">
    <text evidence="9">The sequence shown here is derived from an EMBL/GenBank/DDBJ whole genome shotgun (WGS) entry which is preliminary data.</text>
</comment>
<evidence type="ECO:0000313" key="9">
    <source>
        <dbReference type="EMBL" id="PPK63643.1"/>
    </source>
</evidence>
<dbReference type="AlphaFoldDB" id="A0A2S6GEI6"/>
<feature type="transmembrane region" description="Helical" evidence="8">
    <location>
        <begin position="133"/>
        <end position="151"/>
    </location>
</feature>
<dbReference type="SUPFAM" id="SSF81345">
    <property type="entry name" value="ABC transporter involved in vitamin B12 uptake, BtuC"/>
    <property type="match status" value="1"/>
</dbReference>
<name>A0A2S6GEI6_9PSEU</name>
<keyword evidence="7 8" id="KW-0472">Membrane</keyword>
<dbReference type="PANTHER" id="PTHR30472">
    <property type="entry name" value="FERRIC ENTEROBACTIN TRANSPORT SYSTEM PERMEASE PROTEIN"/>
    <property type="match status" value="1"/>
</dbReference>
<dbReference type="PANTHER" id="PTHR30472:SF1">
    <property type="entry name" value="FE(3+) DICITRATE TRANSPORT SYSTEM PERMEASE PROTEIN FECC-RELATED"/>
    <property type="match status" value="1"/>
</dbReference>
<comment type="similarity">
    <text evidence="2">Belongs to the binding-protein-dependent transport system permease family. FecCD subfamily.</text>
</comment>
<evidence type="ECO:0000256" key="8">
    <source>
        <dbReference type="SAM" id="Phobius"/>
    </source>
</evidence>
<feature type="transmembrane region" description="Helical" evidence="8">
    <location>
        <begin position="321"/>
        <end position="339"/>
    </location>
</feature>
<evidence type="ECO:0000256" key="1">
    <source>
        <dbReference type="ARBA" id="ARBA00004651"/>
    </source>
</evidence>
<organism evidence="9 10">
    <name type="scientific">Actinokineospora auranticolor</name>
    <dbReference type="NCBI Taxonomy" id="155976"/>
    <lineage>
        <taxon>Bacteria</taxon>
        <taxon>Bacillati</taxon>
        <taxon>Actinomycetota</taxon>
        <taxon>Actinomycetes</taxon>
        <taxon>Pseudonocardiales</taxon>
        <taxon>Pseudonocardiaceae</taxon>
        <taxon>Actinokineospora</taxon>
    </lineage>
</organism>
<evidence type="ECO:0000313" key="10">
    <source>
        <dbReference type="Proteomes" id="UP000239203"/>
    </source>
</evidence>
<reference evidence="9 10" key="1">
    <citation type="submission" date="2018-02" db="EMBL/GenBank/DDBJ databases">
        <title>Genomic Encyclopedia of Archaeal and Bacterial Type Strains, Phase II (KMG-II): from individual species to whole genera.</title>
        <authorList>
            <person name="Goeker M."/>
        </authorList>
    </citation>
    <scope>NUCLEOTIDE SEQUENCE [LARGE SCALE GENOMIC DNA]</scope>
    <source>
        <strain evidence="9 10">YU 961-1</strain>
    </source>
</reference>
<dbReference type="GO" id="GO:0022857">
    <property type="term" value="F:transmembrane transporter activity"/>
    <property type="evidence" value="ECO:0007669"/>
    <property type="project" value="InterPro"/>
</dbReference>
<evidence type="ECO:0000256" key="3">
    <source>
        <dbReference type="ARBA" id="ARBA00022448"/>
    </source>
</evidence>
<protein>
    <submittedName>
        <fullName evidence="9">Iron complex transport system permease protein</fullName>
    </submittedName>
</protein>
<accession>A0A2S6GEI6</accession>
<dbReference type="EMBL" id="PTIX01000026">
    <property type="protein sequence ID" value="PPK63643.1"/>
    <property type="molecule type" value="Genomic_DNA"/>
</dbReference>
<dbReference type="Pfam" id="PF01032">
    <property type="entry name" value="FecCD"/>
    <property type="match status" value="1"/>
</dbReference>
<evidence type="ECO:0000256" key="7">
    <source>
        <dbReference type="ARBA" id="ARBA00023136"/>
    </source>
</evidence>
<keyword evidence="3" id="KW-0813">Transport</keyword>
<feature type="transmembrane region" description="Helical" evidence="8">
    <location>
        <begin position="77"/>
        <end position="94"/>
    </location>
</feature>
<feature type="transmembrane region" description="Helical" evidence="8">
    <location>
        <begin position="23"/>
        <end position="42"/>
    </location>
</feature>
<feature type="transmembrane region" description="Helical" evidence="8">
    <location>
        <begin position="106"/>
        <end position="126"/>
    </location>
</feature>
<dbReference type="FunFam" id="1.10.3470.10:FF:000001">
    <property type="entry name" value="Vitamin B12 ABC transporter permease BtuC"/>
    <property type="match status" value="1"/>
</dbReference>
<feature type="transmembrane region" description="Helical" evidence="8">
    <location>
        <begin position="292"/>
        <end position="315"/>
    </location>
</feature>
<keyword evidence="5 8" id="KW-0812">Transmembrane</keyword>
<dbReference type="InterPro" id="IPR000522">
    <property type="entry name" value="ABC_transptr_permease_BtuC"/>
</dbReference>
<sequence length="347" mass="36004">MEQTVTRRETTEARPRSWGARPAWLVVAVAALVVICALSVAIGSRTIPFGTVWDVLTGALKTGDEATIIWDRRVPRTLIGLLVGTALGVAGALMQSLTRNPLADPALLGVDIGASTAVVASIAFFGITTVGGYIWFAFLGAAAASVVVYVLGSTGRQVTPERMVLAGAAISASLGAFVAATLVLDPAAFQQFRFWQIGSLDNRDMAVVLQVLPFILAGLLVAATLASPLNALALGDETGRALGVNLTLVRLGCALAITLLCGAATAAVGPIAFIGLTVPHMARALTGPDQRWVLPFSAVLAPVLLLGADVVGRVIISPREMEVGIITAFVGAPVFIALCRRRKLAHL</sequence>
<keyword evidence="6 8" id="KW-1133">Transmembrane helix</keyword>
<keyword evidence="4" id="KW-1003">Cell membrane</keyword>
<dbReference type="CDD" id="cd06550">
    <property type="entry name" value="TM_ABC_iron-siderophores_like"/>
    <property type="match status" value="1"/>
</dbReference>
<dbReference type="InterPro" id="IPR037294">
    <property type="entry name" value="ABC_BtuC-like"/>
</dbReference>
<gene>
    <name evidence="9" type="ORF">CLV40_12650</name>
</gene>
<keyword evidence="10" id="KW-1185">Reference proteome</keyword>
<dbReference type="GO" id="GO:0005886">
    <property type="term" value="C:plasma membrane"/>
    <property type="evidence" value="ECO:0007669"/>
    <property type="project" value="UniProtKB-SubCell"/>
</dbReference>
<comment type="subcellular location">
    <subcellularLocation>
        <location evidence="1">Cell membrane</location>
        <topology evidence="1">Multi-pass membrane protein</topology>
    </subcellularLocation>
</comment>
<proteinExistence type="inferred from homology"/>
<dbReference type="Proteomes" id="UP000239203">
    <property type="component" value="Unassembled WGS sequence"/>
</dbReference>
<feature type="transmembrane region" description="Helical" evidence="8">
    <location>
        <begin position="205"/>
        <end position="227"/>
    </location>
</feature>